<gene>
    <name evidence="3" type="ORF">ATL41_2023</name>
</gene>
<dbReference type="Pfam" id="PF02625">
    <property type="entry name" value="XdhC_CoxI"/>
    <property type="match status" value="1"/>
</dbReference>
<organism evidence="3 4">
    <name type="scientific">Flavimobilis soli</name>
    <dbReference type="NCBI Taxonomy" id="442709"/>
    <lineage>
        <taxon>Bacteria</taxon>
        <taxon>Bacillati</taxon>
        <taxon>Actinomycetota</taxon>
        <taxon>Actinomycetes</taxon>
        <taxon>Micrococcales</taxon>
        <taxon>Jonesiaceae</taxon>
        <taxon>Flavimobilis</taxon>
    </lineage>
</organism>
<feature type="domain" description="XdhC- CoxI" evidence="1">
    <location>
        <begin position="11"/>
        <end position="72"/>
    </location>
</feature>
<proteinExistence type="predicted"/>
<dbReference type="EMBL" id="PDJH01000001">
    <property type="protein sequence ID" value="PFG37269.1"/>
    <property type="molecule type" value="Genomic_DNA"/>
</dbReference>
<dbReference type="RefSeq" id="WP_098458345.1">
    <property type="nucleotide sequence ID" value="NZ_PDJH01000001.1"/>
</dbReference>
<name>A0A2A9EGC3_9MICO</name>
<dbReference type="InterPro" id="IPR003777">
    <property type="entry name" value="XdhC_CoxI"/>
</dbReference>
<keyword evidence="4" id="KW-1185">Reference proteome</keyword>
<evidence type="ECO:0000259" key="1">
    <source>
        <dbReference type="Pfam" id="PF02625"/>
    </source>
</evidence>
<feature type="domain" description="XdhC Rossmann" evidence="2">
    <location>
        <begin position="180"/>
        <end position="322"/>
    </location>
</feature>
<protein>
    <submittedName>
        <fullName evidence="3">Xanthine dehydrogenase accessory factor</fullName>
    </submittedName>
</protein>
<dbReference type="Gene3D" id="3.40.50.720">
    <property type="entry name" value="NAD(P)-binding Rossmann-like Domain"/>
    <property type="match status" value="1"/>
</dbReference>
<dbReference type="PANTHER" id="PTHR30388:SF4">
    <property type="entry name" value="MOLYBDENUM COFACTOR INSERTION CHAPERONE PAOD"/>
    <property type="match status" value="1"/>
</dbReference>
<dbReference type="AlphaFoldDB" id="A0A2A9EGC3"/>
<evidence type="ECO:0000313" key="4">
    <source>
        <dbReference type="Proteomes" id="UP000221394"/>
    </source>
</evidence>
<reference evidence="3 4" key="1">
    <citation type="submission" date="2017-10" db="EMBL/GenBank/DDBJ databases">
        <title>Sequencing the genomes of 1000 actinobacteria strains.</title>
        <authorList>
            <person name="Klenk H.-P."/>
        </authorList>
    </citation>
    <scope>NUCLEOTIDE SEQUENCE [LARGE SCALE GENOMIC DNA]</scope>
    <source>
        <strain evidence="3 4">DSM 21574</strain>
    </source>
</reference>
<evidence type="ECO:0000313" key="3">
    <source>
        <dbReference type="EMBL" id="PFG37269.1"/>
    </source>
</evidence>
<dbReference type="Proteomes" id="UP000221394">
    <property type="component" value="Unassembled WGS sequence"/>
</dbReference>
<dbReference type="OrthoDB" id="9815497at2"/>
<sequence length="337" mass="34413">MLELSRDLLAWQRQGHRVAVATIVAVHGSAPRPAGTSMAVRDDGAVLGSLTGGCVEAQVHEACLAVLAGAPAHVLGRVDAAASAGAADLFARALPGDDLLGLGPLDGDLSMGLTCGGRVEVLVRLLDDSPDALHQVERAAEGLSARYGVVVDGPATGRDHASAPEGAPLFWETREAAPRLVLLGATAEAAALCALGAGAGWSVVVCDPRPVFCTKERFPEATHVVAAWPQRVLPTLALGPRDALCVMAHDERYDAESLGIALRAGTGFVGAMASRRTRDRRAATLLADGVDQALVASVRSPLGLDVGARTPGELAVSVLAEILAARAGRGAQPLSAA</sequence>
<dbReference type="Pfam" id="PF13478">
    <property type="entry name" value="XdhC_C"/>
    <property type="match status" value="1"/>
</dbReference>
<comment type="caution">
    <text evidence="3">The sequence shown here is derived from an EMBL/GenBank/DDBJ whole genome shotgun (WGS) entry which is preliminary data.</text>
</comment>
<dbReference type="InterPro" id="IPR027051">
    <property type="entry name" value="XdhC_Rossmann_dom"/>
</dbReference>
<dbReference type="PANTHER" id="PTHR30388">
    <property type="entry name" value="ALDEHYDE OXIDOREDUCTASE MOLYBDENUM COFACTOR ASSEMBLY PROTEIN"/>
    <property type="match status" value="1"/>
</dbReference>
<evidence type="ECO:0000259" key="2">
    <source>
        <dbReference type="Pfam" id="PF13478"/>
    </source>
</evidence>
<dbReference type="InterPro" id="IPR052698">
    <property type="entry name" value="MoCofactor_Util/Proc"/>
</dbReference>
<accession>A0A2A9EGC3</accession>